<keyword evidence="4" id="KW-1185">Reference proteome</keyword>
<dbReference type="CDD" id="cd07986">
    <property type="entry name" value="LPLAT_ACT14924-like"/>
    <property type="match status" value="1"/>
</dbReference>
<feature type="domain" description="Putative acyltransferase ACT14924-like acyltransferase" evidence="2">
    <location>
        <begin position="116"/>
        <end position="259"/>
    </location>
</feature>
<reference evidence="3 4" key="1">
    <citation type="submission" date="2016-11" db="EMBL/GenBank/DDBJ databases">
        <authorList>
            <person name="Varghese N."/>
            <person name="Submissions S."/>
        </authorList>
    </citation>
    <scope>NUCLEOTIDE SEQUENCE [LARGE SCALE GENOMIC DNA]</scope>
    <source>
        <strain evidence="3 4">DSM 29620</strain>
    </source>
</reference>
<dbReference type="EMBL" id="FQZZ01000004">
    <property type="protein sequence ID" value="SHK27329.1"/>
    <property type="molecule type" value="Genomic_DNA"/>
</dbReference>
<dbReference type="Pfam" id="PF19576">
    <property type="entry name" value="Acyltransf_2"/>
    <property type="match status" value="1"/>
</dbReference>
<protein>
    <submittedName>
        <fullName evidence="3">Hemolysin</fullName>
    </submittedName>
</protein>
<evidence type="ECO:0000313" key="4">
    <source>
        <dbReference type="Proteomes" id="UP000324252"/>
    </source>
</evidence>
<evidence type="ECO:0000256" key="1">
    <source>
        <dbReference type="SAM" id="MobiDB-lite"/>
    </source>
</evidence>
<proteinExistence type="predicted"/>
<dbReference type="Proteomes" id="UP000324252">
    <property type="component" value="Unassembled WGS sequence"/>
</dbReference>
<gene>
    <name evidence="3" type="ORF">SAMN05444142_104167</name>
</gene>
<sequence>MRWKPWYKTGSAKTCSPRGPGAGKGGTGQVVDSAENRVMPRDRQEVVFTKYDRRSLTYANSFDTPLTATIIRAMEWVTGKLTILRRIREFERRGAPTGQAFWPATMEVMGIDLQTPEEQLARIPETGPVIFVANHPHGLVDGMILADLIGRRRNDYRILTRSLLTGIDESAASYMIPVPFPHQPDAQQEMIRMRAQAMDHLAEGGLVALFPSGVVATSKTMFGPVVEAEWNVFTAKMIRRSGATVVPCFFPGANSRWYQMANRISPVMRQGLLLHEVVHSFDKPQAPVIGHPLGPEECAERGRDPRAFMAWLREHTLGLRD</sequence>
<organism evidence="3 4">
    <name type="scientific">Lutimaribacter pacificus</name>
    <dbReference type="NCBI Taxonomy" id="391948"/>
    <lineage>
        <taxon>Bacteria</taxon>
        <taxon>Pseudomonadati</taxon>
        <taxon>Pseudomonadota</taxon>
        <taxon>Alphaproteobacteria</taxon>
        <taxon>Rhodobacterales</taxon>
        <taxon>Roseobacteraceae</taxon>
        <taxon>Lutimaribacter</taxon>
    </lineage>
</organism>
<accession>A0A1H0I300</accession>
<feature type="region of interest" description="Disordered" evidence="1">
    <location>
        <begin position="1"/>
        <end position="30"/>
    </location>
</feature>
<evidence type="ECO:0000259" key="2">
    <source>
        <dbReference type="Pfam" id="PF19576"/>
    </source>
</evidence>
<evidence type="ECO:0000313" key="3">
    <source>
        <dbReference type="EMBL" id="SHK27329.1"/>
    </source>
</evidence>
<dbReference type="AlphaFoldDB" id="A0A1H0I300"/>
<dbReference type="InterPro" id="IPR045746">
    <property type="entry name" value="ACT14924-like_Acyltransf_dom"/>
</dbReference>
<dbReference type="SUPFAM" id="SSF69593">
    <property type="entry name" value="Glycerol-3-phosphate (1)-acyltransferase"/>
    <property type="match status" value="1"/>
</dbReference>
<name>A0A1H0I300_9RHOB</name>